<evidence type="ECO:0000313" key="2">
    <source>
        <dbReference type="EMBL" id="TPE56564.1"/>
    </source>
</evidence>
<dbReference type="RefSeq" id="WP_140781565.1">
    <property type="nucleotide sequence ID" value="NZ_VFSS01000015.1"/>
</dbReference>
<accession>A0A501X815</accession>
<keyword evidence="1" id="KW-0175">Coiled coil</keyword>
<dbReference type="Proteomes" id="UP000319776">
    <property type="component" value="Unassembled WGS sequence"/>
</dbReference>
<dbReference type="EMBL" id="VFSS01000015">
    <property type="protein sequence ID" value="TPE56564.1"/>
    <property type="molecule type" value="Genomic_DNA"/>
</dbReference>
<dbReference type="AlphaFoldDB" id="A0A501X815"/>
<keyword evidence="3" id="KW-1185">Reference proteome</keyword>
<sequence>MWRLIIISLLIVILVALLIWGAIYVANKNKTTKIKKALVSYTKIIEKSHNEILMINNQFEVFAKQTNILAASRKIINESLLKYEKARSKFLMLKDKILNDIDNHDRWHKYKLCKCAKKNKKDLKNIYLINKIIHEEYNNIKSLEIKKGSKIDNNLIYYHQCLETYIYFEKIWNRIENVDWIKNNQDQVLNLKKQTQTLFDWFRKDGFINANKEELDNKKGLLNNLIIAYIEKINNLKVLNNKLKEINLNLFDLKNLYEQNEKVLGKYLENIKASFDLLKQEKEIKNIKKSLSNLNKEDIDKYNELLNDILSTTYQIKNDIIINLKAQLVLRNYADFIVELIEGTIAKYKTYNLNNYDKNLEAIYLKVNNNLEPLLAFLKTHKDKWALLETIDFKLRAKQVLQKLFEVYNLAEKLFNNKKIVDDKFKYFKKTYINLLTKINWLNSEVIDEENKLFYTNLKNGINPSQLSLILQIIKLYKMFNQILICDAVKNQIAYQVSSNDELKKLFLEFVNEKDLNQKYNIIFDYVENKLN</sequence>
<protein>
    <submittedName>
        <fullName evidence="2">Uncharacterized protein</fullName>
    </submittedName>
</protein>
<dbReference type="OrthoDB" id="9803988at2"/>
<proteinExistence type="predicted"/>
<feature type="coiled-coil region" evidence="1">
    <location>
        <begin position="229"/>
        <end position="297"/>
    </location>
</feature>
<comment type="caution">
    <text evidence="2">The sequence shown here is derived from an EMBL/GenBank/DDBJ whole genome shotgun (WGS) entry which is preliminary data.</text>
</comment>
<evidence type="ECO:0000313" key="3">
    <source>
        <dbReference type="Proteomes" id="UP000319776"/>
    </source>
</evidence>
<evidence type="ECO:0000256" key="1">
    <source>
        <dbReference type="SAM" id="Coils"/>
    </source>
</evidence>
<reference evidence="2 3" key="1">
    <citation type="submission" date="2019-06" db="EMBL/GenBank/DDBJ databases">
        <title>Mycoplasma falconis type strain whole genome sequence.</title>
        <authorList>
            <person name="Spergser J."/>
        </authorList>
    </citation>
    <scope>NUCLEOTIDE SEQUENCE [LARGE SCALE GENOMIC DNA]</scope>
    <source>
        <strain evidence="2 3">ATCC 51372</strain>
    </source>
</reference>
<organism evidence="2 3">
    <name type="scientific">[Mycoplasma] falconis</name>
    <dbReference type="NCBI Taxonomy" id="92403"/>
    <lineage>
        <taxon>Bacteria</taxon>
        <taxon>Bacillati</taxon>
        <taxon>Mycoplasmatota</taxon>
        <taxon>Mycoplasmoidales</taxon>
        <taxon>Metamycoplasmataceae</taxon>
        <taxon>Metamycoplasma</taxon>
    </lineage>
</organism>
<gene>
    <name evidence="2" type="ORF">FJO69_02895</name>
</gene>
<name>A0A501X815_9BACT</name>